<protein>
    <recommendedName>
        <fullName evidence="3">Phasin domain-containing protein</fullName>
    </recommendedName>
</protein>
<name>A0ABY7M8L0_9CHLR</name>
<evidence type="ECO:0000313" key="2">
    <source>
        <dbReference type="Proteomes" id="UP001212803"/>
    </source>
</evidence>
<evidence type="ECO:0008006" key="3">
    <source>
        <dbReference type="Google" id="ProtNLM"/>
    </source>
</evidence>
<accession>A0ABY7M8L0</accession>
<gene>
    <name evidence="1" type="ORF">O0235_01935</name>
</gene>
<organism evidence="1 2">
    <name type="scientific">Tepidiforma flava</name>
    <dbReference type="NCBI Taxonomy" id="3004094"/>
    <lineage>
        <taxon>Bacteria</taxon>
        <taxon>Bacillati</taxon>
        <taxon>Chloroflexota</taxon>
        <taxon>Tepidiformia</taxon>
        <taxon>Tepidiformales</taxon>
        <taxon>Tepidiformaceae</taxon>
        <taxon>Tepidiforma</taxon>
    </lineage>
</organism>
<evidence type="ECO:0000313" key="1">
    <source>
        <dbReference type="EMBL" id="WBL36358.1"/>
    </source>
</evidence>
<proteinExistence type="predicted"/>
<dbReference type="Proteomes" id="UP001212803">
    <property type="component" value="Chromosome"/>
</dbReference>
<dbReference type="EMBL" id="CP115149">
    <property type="protein sequence ID" value="WBL36358.1"/>
    <property type="molecule type" value="Genomic_DNA"/>
</dbReference>
<dbReference type="RefSeq" id="WP_270056882.1">
    <property type="nucleotide sequence ID" value="NZ_CP115149.1"/>
</dbReference>
<reference evidence="1 2" key="1">
    <citation type="journal article" date="2023" name="ISME J.">
        <title>Thermophilic Dehalococcoidia with unusual traits shed light on an unexpected past.</title>
        <authorList>
            <person name="Palmer M."/>
            <person name="Covington J.K."/>
            <person name="Zhou E.M."/>
            <person name="Thomas S.C."/>
            <person name="Habib N."/>
            <person name="Seymour C.O."/>
            <person name="Lai D."/>
            <person name="Johnston J."/>
            <person name="Hashimi A."/>
            <person name="Jiao J.Y."/>
            <person name="Muok A.R."/>
            <person name="Liu L."/>
            <person name="Xian W.D."/>
            <person name="Zhi X.Y."/>
            <person name="Li M.M."/>
            <person name="Silva L.P."/>
            <person name="Bowen B.P."/>
            <person name="Louie K."/>
            <person name="Briegel A."/>
            <person name="Pett-Ridge J."/>
            <person name="Weber P.K."/>
            <person name="Tocheva E.I."/>
            <person name="Woyke T."/>
            <person name="Northen T.R."/>
            <person name="Mayali X."/>
            <person name="Li W.J."/>
            <person name="Hedlund B.P."/>
        </authorList>
    </citation>
    <scope>NUCLEOTIDE SEQUENCE [LARGE SCALE GENOMIC DNA]</scope>
    <source>
        <strain evidence="1 2">YIM 72310</strain>
    </source>
</reference>
<keyword evidence="2" id="KW-1185">Reference proteome</keyword>
<sequence length="158" mass="16776">MTATAETVQKYYDALIEGYDLLVDAIEKANERGIKVTRQFAADVVAGQRDALQLGKKLAAEPGDLGQFYAALLEATTAAQGRALAFTQAAYQEALASGADARELIQKLAEANRETAAAAVEVARQWAGANPFAEVMKKSLEAFQAPAAKQKKEKAATA</sequence>